<gene>
    <name evidence="1" type="ORF">A3L09_10730</name>
</gene>
<accession>A0A2Z2MGH5</accession>
<evidence type="ECO:0000313" key="2">
    <source>
        <dbReference type="Proteomes" id="UP000250179"/>
    </source>
</evidence>
<dbReference type="EMBL" id="CP014863">
    <property type="protein sequence ID" value="ASJ03825.1"/>
    <property type="molecule type" value="Genomic_DNA"/>
</dbReference>
<name>A0A2Z2MGH5_THEPR</name>
<dbReference type="Proteomes" id="UP000250179">
    <property type="component" value="Plasmid unnamed"/>
</dbReference>
<proteinExistence type="predicted"/>
<protein>
    <submittedName>
        <fullName evidence="1">Uncharacterized protein</fullName>
    </submittedName>
</protein>
<reference evidence="1 2" key="1">
    <citation type="submission" date="2016-03" db="EMBL/GenBank/DDBJ databases">
        <title>Complete genome sequence of Thermococcus profundus strain DT5432.</title>
        <authorList>
            <person name="Oger P.M."/>
        </authorList>
    </citation>
    <scope>NUCLEOTIDE SEQUENCE [LARGE SCALE GENOMIC DNA]</scope>
    <source>
        <strain evidence="1 2">DT 5432</strain>
        <plasmid evidence="2">Plasmid</plasmid>
    </source>
</reference>
<geneLocation type="plasmid" evidence="2"/>
<keyword evidence="2" id="KW-1185">Reference proteome</keyword>
<sequence>MAGMIWVGPGKTPTEVAWVKERVSQNLEHLARTKTFKYTMTDVGDGFIVTFNNNAAIAMTIFKQEYATDNIPIIEEYHPTIKGHSVAAYLGEGKIDAHYLYGGYFNGHYIYAHLTVNQGEETIAGLEVYASSAIMLEDLLKILADVFNKEFDVEIPSEITKVKDPEKKNAWMVQSVEINEKYAKYSFYRSP</sequence>
<dbReference type="AlphaFoldDB" id="A0A2Z2MGH5"/>
<dbReference type="GeneID" id="33320896"/>
<dbReference type="KEGG" id="tprf:A3L09_10730"/>
<keyword evidence="1" id="KW-0614">Plasmid</keyword>
<organism evidence="1 2">
    <name type="scientific">Thermococcus profundus</name>
    <dbReference type="NCBI Taxonomy" id="49899"/>
    <lineage>
        <taxon>Archaea</taxon>
        <taxon>Methanobacteriati</taxon>
        <taxon>Methanobacteriota</taxon>
        <taxon>Thermococci</taxon>
        <taxon>Thermococcales</taxon>
        <taxon>Thermococcaceae</taxon>
        <taxon>Thermococcus</taxon>
    </lineage>
</organism>
<evidence type="ECO:0000313" key="1">
    <source>
        <dbReference type="EMBL" id="ASJ03825.1"/>
    </source>
</evidence>
<dbReference type="RefSeq" id="WP_088859084.1">
    <property type="nucleotide sequence ID" value="NZ_CP014863.1"/>
</dbReference>